<feature type="active site" description="Proton donor" evidence="3">
    <location>
        <position position="141"/>
    </location>
</feature>
<dbReference type="Pfam" id="PF00233">
    <property type="entry name" value="PDEase_I"/>
    <property type="match status" value="1"/>
</dbReference>
<proteinExistence type="predicted"/>
<dbReference type="Proteomes" id="UP000316759">
    <property type="component" value="Unassembled WGS sequence"/>
</dbReference>
<dbReference type="OrthoDB" id="189220at2759"/>
<sequence>MLEKIGKDITDAQSREHLLEYFSTLIAPQVPGQKETRQPTMWDHRFRGMTTNISVKLDLKSTLGFKFDKGAELFEFYRQETKFWSLDIFAMDQLLGGRALIVMLQLMLEELNLFQLLKIDRCRLLTFAALLDANYLPNPYHNQIHGADVTHAVTRLLQTKRIRAMTSSVEKFALVVAAAAHDVGHPGVTNQFLINTSHPLAITYNDISVLENYHCASVFALMECKGGNIVQDFSAEDRRIFRRTVINSILATDMARHATIVENLGPVVEEITTKDTKPTQSMKDAIFACLLHCADLNNPTKELHVYREWTNRAMREFLWQGAKEADLGLAISPMCDRGTLAIESVQTAFIDLFVEPLWKLFCGLVTPEFGRLLPQLLENRKWYASRLAAKSGNKK</sequence>
<dbReference type="AlphaFoldDB" id="A0A504YL09"/>
<evidence type="ECO:0000256" key="3">
    <source>
        <dbReference type="PIRSR" id="PIRSR623088-1"/>
    </source>
</evidence>
<dbReference type="SMART" id="SM00471">
    <property type="entry name" value="HDc"/>
    <property type="match status" value="1"/>
</dbReference>
<gene>
    <name evidence="7" type="ORF">FGIG_05714</name>
</gene>
<keyword evidence="1 5" id="KW-0479">Metal-binding</keyword>
<evidence type="ECO:0000259" key="6">
    <source>
        <dbReference type="PROSITE" id="PS51845"/>
    </source>
</evidence>
<feature type="binding site" evidence="4">
    <location>
        <position position="346"/>
    </location>
    <ligand>
        <name>AMP</name>
        <dbReference type="ChEBI" id="CHEBI:456215"/>
    </ligand>
</feature>
<dbReference type="InterPro" id="IPR023088">
    <property type="entry name" value="PDEase"/>
</dbReference>
<dbReference type="STRING" id="46835.A0A504YL09"/>
<dbReference type="CDD" id="cd00077">
    <property type="entry name" value="HDc"/>
    <property type="match status" value="1"/>
</dbReference>
<dbReference type="PROSITE" id="PS00126">
    <property type="entry name" value="PDEASE_I_1"/>
    <property type="match status" value="1"/>
</dbReference>
<feature type="binding site" evidence="5">
    <location>
        <position position="295"/>
    </location>
    <ligand>
        <name>Zn(2+)</name>
        <dbReference type="ChEBI" id="CHEBI:29105"/>
        <label>1</label>
    </ligand>
</feature>
<feature type="binding site" evidence="4">
    <location>
        <begin position="141"/>
        <end position="145"/>
    </location>
    <ligand>
        <name>AMP</name>
        <dbReference type="ChEBI" id="CHEBI:456215"/>
    </ligand>
</feature>
<dbReference type="Gene3D" id="1.10.1300.10">
    <property type="entry name" value="3'5'-cyclic nucleotide phosphodiesterase, catalytic domain"/>
    <property type="match status" value="1"/>
</dbReference>
<dbReference type="GO" id="GO:0007165">
    <property type="term" value="P:signal transduction"/>
    <property type="evidence" value="ECO:0007669"/>
    <property type="project" value="InterPro"/>
</dbReference>
<feature type="binding site" evidence="4">
    <location>
        <position position="295"/>
    </location>
    <ligand>
        <name>AMP</name>
        <dbReference type="ChEBI" id="CHEBI:456215"/>
    </ligand>
</feature>
<evidence type="ECO:0000256" key="2">
    <source>
        <dbReference type="ARBA" id="ARBA00022801"/>
    </source>
</evidence>
<reference evidence="7 8" key="1">
    <citation type="submission" date="2019-04" db="EMBL/GenBank/DDBJ databases">
        <title>Annotation for the trematode Fasciola gigantica.</title>
        <authorList>
            <person name="Choi Y.-J."/>
        </authorList>
    </citation>
    <scope>NUCLEOTIDE SEQUENCE [LARGE SCALE GENOMIC DNA]</scope>
    <source>
        <strain evidence="7">Uganda_cow_1</strain>
    </source>
</reference>
<evidence type="ECO:0000313" key="8">
    <source>
        <dbReference type="Proteomes" id="UP000316759"/>
    </source>
</evidence>
<feature type="domain" description="PDEase" evidence="6">
    <location>
        <begin position="51"/>
        <end position="390"/>
    </location>
</feature>
<dbReference type="PROSITE" id="PS51845">
    <property type="entry name" value="PDEASE_I_2"/>
    <property type="match status" value="1"/>
</dbReference>
<comment type="caution">
    <text evidence="7">The sequence shown here is derived from an EMBL/GenBank/DDBJ whole genome shotgun (WGS) entry which is preliminary data.</text>
</comment>
<dbReference type="InterPro" id="IPR023174">
    <property type="entry name" value="PDEase_CS"/>
</dbReference>
<evidence type="ECO:0000256" key="4">
    <source>
        <dbReference type="PIRSR" id="PIRSR623088-2"/>
    </source>
</evidence>
<feature type="binding site" evidence="4">
    <location>
        <position position="182"/>
    </location>
    <ligand>
        <name>AMP</name>
        <dbReference type="ChEBI" id="CHEBI:456215"/>
    </ligand>
</feature>
<dbReference type="InterPro" id="IPR003607">
    <property type="entry name" value="HD/PDEase_dom"/>
</dbReference>
<evidence type="ECO:0000256" key="5">
    <source>
        <dbReference type="PIRSR" id="PIRSR623088-3"/>
    </source>
</evidence>
<name>A0A504YL09_FASGI</name>
<dbReference type="GO" id="GO:0004114">
    <property type="term" value="F:3',5'-cyclic-nucleotide phosphodiesterase activity"/>
    <property type="evidence" value="ECO:0007669"/>
    <property type="project" value="InterPro"/>
</dbReference>
<evidence type="ECO:0000313" key="7">
    <source>
        <dbReference type="EMBL" id="TPP61953.1"/>
    </source>
</evidence>
<dbReference type="GO" id="GO:0046872">
    <property type="term" value="F:metal ion binding"/>
    <property type="evidence" value="ECO:0007669"/>
    <property type="project" value="UniProtKB-KW"/>
</dbReference>
<accession>A0A504YL09</accession>
<protein>
    <submittedName>
        <fullName evidence="7">Phosphodiesterase 4C cAMP-specific b</fullName>
    </submittedName>
</protein>
<dbReference type="PANTHER" id="PTHR11347">
    <property type="entry name" value="CYCLIC NUCLEOTIDE PHOSPHODIESTERASE"/>
    <property type="match status" value="1"/>
</dbReference>
<feature type="binding site" evidence="5">
    <location>
        <position position="182"/>
    </location>
    <ligand>
        <name>Zn(2+)</name>
        <dbReference type="ChEBI" id="CHEBI:29105"/>
        <label>1</label>
    </ligand>
</feature>
<dbReference type="EMBL" id="SUNJ01007493">
    <property type="protein sequence ID" value="TPP61953.1"/>
    <property type="molecule type" value="Genomic_DNA"/>
</dbReference>
<evidence type="ECO:0000256" key="1">
    <source>
        <dbReference type="ARBA" id="ARBA00022723"/>
    </source>
</evidence>
<feature type="binding site" evidence="5">
    <location>
        <position position="182"/>
    </location>
    <ligand>
        <name>Zn(2+)</name>
        <dbReference type="ChEBI" id="CHEBI:29105"/>
        <label>2</label>
    </ligand>
</feature>
<dbReference type="InterPro" id="IPR002073">
    <property type="entry name" value="PDEase_catalytic_dom"/>
</dbReference>
<keyword evidence="8" id="KW-1185">Reference proteome</keyword>
<keyword evidence="2" id="KW-0378">Hydrolase</keyword>
<dbReference type="InterPro" id="IPR036971">
    <property type="entry name" value="PDEase_catalytic_dom_sf"/>
</dbReference>
<dbReference type="PRINTS" id="PR00387">
    <property type="entry name" value="PDIESTERASE1"/>
</dbReference>
<feature type="binding site" evidence="5">
    <location>
        <position position="145"/>
    </location>
    <ligand>
        <name>Zn(2+)</name>
        <dbReference type="ChEBI" id="CHEBI:29105"/>
        <label>1</label>
    </ligand>
</feature>
<dbReference type="SUPFAM" id="SSF109604">
    <property type="entry name" value="HD-domain/PDEase-like"/>
    <property type="match status" value="1"/>
</dbReference>
<organism evidence="7 8">
    <name type="scientific">Fasciola gigantica</name>
    <name type="common">Giant liver fluke</name>
    <dbReference type="NCBI Taxonomy" id="46835"/>
    <lineage>
        <taxon>Eukaryota</taxon>
        <taxon>Metazoa</taxon>
        <taxon>Spiralia</taxon>
        <taxon>Lophotrochozoa</taxon>
        <taxon>Platyhelminthes</taxon>
        <taxon>Trematoda</taxon>
        <taxon>Digenea</taxon>
        <taxon>Plagiorchiida</taxon>
        <taxon>Echinostomata</taxon>
        <taxon>Echinostomatoidea</taxon>
        <taxon>Fasciolidae</taxon>
        <taxon>Fasciola</taxon>
    </lineage>
</organism>
<feature type="binding site" evidence="5">
    <location>
        <position position="181"/>
    </location>
    <ligand>
        <name>Zn(2+)</name>
        <dbReference type="ChEBI" id="CHEBI:29105"/>
        <label>1</label>
    </ligand>
</feature>